<dbReference type="GO" id="GO:0003677">
    <property type="term" value="F:DNA binding"/>
    <property type="evidence" value="ECO:0007669"/>
    <property type="project" value="InterPro"/>
</dbReference>
<accession>Q59A93</accession>
<organism evidence="1">
    <name type="scientific">Ornithobacterium rhinotracheale</name>
    <dbReference type="NCBI Taxonomy" id="28251"/>
    <lineage>
        <taxon>Bacteria</taxon>
        <taxon>Pseudomonadati</taxon>
        <taxon>Bacteroidota</taxon>
        <taxon>Flavobacteriia</taxon>
        <taxon>Flavobacteriales</taxon>
        <taxon>Weeksellaceae</taxon>
        <taxon>Ornithobacterium</taxon>
    </lineage>
</organism>
<reference evidence="1" key="3">
    <citation type="submission" date="2005-03" db="EMBL/GenBank/DDBJ databases">
        <title>The identification of cross-protective antigens of Ornithobacterium rhinotracheale and characterization of the chicken immune response during infection.</title>
        <authorList>
            <person name="Schuijffel D.F."/>
        </authorList>
    </citation>
    <scope>NUCLEOTIDE SEQUENCE</scope>
    <source>
        <strain evidence="1">O-95029</strain>
    </source>
</reference>
<name>Q59A93_ORNRH</name>
<proteinExistence type="predicted"/>
<reference evidence="1" key="1">
    <citation type="submission" date="2004-06" db="EMBL/GenBank/DDBJ databases">
        <authorList>
            <person name="Schuijffel D."/>
        </authorList>
    </citation>
    <scope>NUCLEOTIDE SEQUENCE</scope>
    <source>
        <strain evidence="1">O-95029</strain>
    </source>
</reference>
<dbReference type="AlphaFoldDB" id="Q59A93"/>
<dbReference type="Pfam" id="PF03837">
    <property type="entry name" value="RecT"/>
    <property type="match status" value="1"/>
</dbReference>
<sequence>MNELAKNDIKSLLKSADINKRFEQLLGKKAQGFISSVLQTAQNNRLLATADPKTILNAAVTAATLDLPINQNLGYAYIVPYKGQAQFQLGWKGFVALAKRSGAYLKMNVVTVYQNQFKSYNRLTEELDADFTIEGNGEVVGYAAYFKEINGFEKLSFWSIEQVKKHATKYSQTYGKKSRSGALMFSPWNDEDQFDAMAMKTVLKNTLSKFGTLSIEMQMAQMADQAVIKNEGEYEYIDNTIDIEAESAEEEANRIMKFIDKAESIEALEELKSSVDENGDLELLAYYDNRKNELK</sequence>
<evidence type="ECO:0000313" key="1">
    <source>
        <dbReference type="EMBL" id="CAG38654.1"/>
    </source>
</evidence>
<dbReference type="InterPro" id="IPR004590">
    <property type="entry name" value="ssDNA_annealing_RecT"/>
</dbReference>
<protein>
    <submittedName>
        <fullName evidence="1">Putative RecT protein</fullName>
    </submittedName>
</protein>
<reference evidence="1" key="2">
    <citation type="journal article" date="2005" name="Infect. Immun.">
        <title>Successful selection of cross-protective vaccine candidates for Ornithobacterium rhinotracheale infection.</title>
        <authorList>
            <person name="Schuijffel D.F."/>
            <person name="van Empel P.C."/>
            <person name="Pennings A.M."/>
            <person name="van Putten J.P."/>
            <person name="Nuijten P.J."/>
        </authorList>
    </citation>
    <scope>NUCLEOTIDE SEQUENCE</scope>
    <source>
        <strain evidence="1">O-95029</strain>
    </source>
</reference>
<dbReference type="GO" id="GO:0006259">
    <property type="term" value="P:DNA metabolic process"/>
    <property type="evidence" value="ECO:0007669"/>
    <property type="project" value="InterPro"/>
</dbReference>
<dbReference type="NCBIfam" id="TIGR00616">
    <property type="entry name" value="rect"/>
    <property type="match status" value="1"/>
</dbReference>
<dbReference type="InterPro" id="IPR018330">
    <property type="entry name" value="RecT_fam"/>
</dbReference>
<dbReference type="EMBL" id="AJ748739">
    <property type="protein sequence ID" value="CAG38654.1"/>
    <property type="molecule type" value="Genomic_DNA"/>
</dbReference>